<accession>A0A9X5H901</accession>
<sequence>MAVWFELEKSDPGIRNFLDSNWSFHDFRYEKIGYIPGKDSVEIFLKYDTMTEGVLLRFKEVHGIHIDAPMDYDTDWLMGSTVVLLEDDSIIWIDDDGWDIHDREQLDEAKKRTTWVEAGRILWAITDAAGNPVEMPLNRINQVWNIWGKTEEKHFDLKVFDGDADDF</sequence>
<protein>
    <submittedName>
        <fullName evidence="1">Uncharacterized protein</fullName>
    </submittedName>
</protein>
<dbReference type="EMBL" id="VIRB01000149">
    <property type="protein sequence ID" value="NDO71873.1"/>
    <property type="molecule type" value="Genomic_DNA"/>
</dbReference>
<dbReference type="AlphaFoldDB" id="A0A9X5H901"/>
<reference evidence="1 2" key="1">
    <citation type="submission" date="2019-07" db="EMBL/GenBank/DDBJ databases">
        <title>Draft genome sequences of 15 bacterial species constituting the stable defined intestinal microbiota of the GM15 gnotobiotic mouse model.</title>
        <authorList>
            <person name="Elie C."/>
            <person name="Mathieu A."/>
            <person name="Saliou A."/>
            <person name="Darnaud M."/>
            <person name="Leulier F."/>
            <person name="Tamellini A."/>
        </authorList>
    </citation>
    <scope>NUCLEOTIDE SEQUENCE [LARGE SCALE GENOMIC DNA]</scope>
    <source>
        <strain evidence="2">ASF 502</strain>
    </source>
</reference>
<evidence type="ECO:0000313" key="1">
    <source>
        <dbReference type="EMBL" id="NDO71873.1"/>
    </source>
</evidence>
<proteinExistence type="predicted"/>
<name>A0A9X5H901_9FIRM</name>
<organism evidence="1 2">
    <name type="scientific">Schaedlerella arabinosiphila</name>
    <dbReference type="NCBI Taxonomy" id="2044587"/>
    <lineage>
        <taxon>Bacteria</taxon>
        <taxon>Bacillati</taxon>
        <taxon>Bacillota</taxon>
        <taxon>Clostridia</taxon>
        <taxon>Lachnospirales</taxon>
        <taxon>Lachnospiraceae</taxon>
        <taxon>Schaedlerella</taxon>
    </lineage>
</organism>
<evidence type="ECO:0000313" key="2">
    <source>
        <dbReference type="Proteomes" id="UP000474104"/>
    </source>
</evidence>
<dbReference type="OrthoDB" id="9991702at2"/>
<comment type="caution">
    <text evidence="1">The sequence shown here is derived from an EMBL/GenBank/DDBJ whole genome shotgun (WGS) entry which is preliminary data.</text>
</comment>
<dbReference type="Proteomes" id="UP000474104">
    <property type="component" value="Unassembled WGS sequence"/>
</dbReference>
<gene>
    <name evidence="1" type="ORF">FMM80_25780</name>
</gene>
<dbReference type="RefSeq" id="WP_004071339.1">
    <property type="nucleotide sequence ID" value="NZ_VIRB01000149.1"/>
</dbReference>